<comment type="caution">
    <text evidence="1">The sequence shown here is derived from an EMBL/GenBank/DDBJ whole genome shotgun (WGS) entry which is preliminary data.</text>
</comment>
<gene>
    <name evidence="1" type="ORF">PR048_028692</name>
</gene>
<dbReference type="Proteomes" id="UP001159363">
    <property type="component" value="Chromosome 12"/>
</dbReference>
<proteinExistence type="predicted"/>
<protein>
    <submittedName>
        <fullName evidence="1">Uncharacterized protein</fullName>
    </submittedName>
</protein>
<evidence type="ECO:0000313" key="2">
    <source>
        <dbReference type="Proteomes" id="UP001159363"/>
    </source>
</evidence>
<accession>A0ABQ9GDY4</accession>
<name>A0ABQ9GDY4_9NEOP</name>
<reference evidence="1 2" key="1">
    <citation type="submission" date="2023-02" db="EMBL/GenBank/DDBJ databases">
        <title>LHISI_Scaffold_Assembly.</title>
        <authorList>
            <person name="Stuart O.P."/>
            <person name="Cleave R."/>
            <person name="Magrath M.J.L."/>
            <person name="Mikheyev A.S."/>
        </authorList>
    </citation>
    <scope>NUCLEOTIDE SEQUENCE [LARGE SCALE GENOMIC DNA]</scope>
    <source>
        <strain evidence="1">Daus_M_001</strain>
        <tissue evidence="1">Leg muscle</tissue>
    </source>
</reference>
<evidence type="ECO:0000313" key="1">
    <source>
        <dbReference type="EMBL" id="KAJ8869697.1"/>
    </source>
</evidence>
<organism evidence="1 2">
    <name type="scientific">Dryococelus australis</name>
    <dbReference type="NCBI Taxonomy" id="614101"/>
    <lineage>
        <taxon>Eukaryota</taxon>
        <taxon>Metazoa</taxon>
        <taxon>Ecdysozoa</taxon>
        <taxon>Arthropoda</taxon>
        <taxon>Hexapoda</taxon>
        <taxon>Insecta</taxon>
        <taxon>Pterygota</taxon>
        <taxon>Neoptera</taxon>
        <taxon>Polyneoptera</taxon>
        <taxon>Phasmatodea</taxon>
        <taxon>Verophasmatodea</taxon>
        <taxon>Anareolatae</taxon>
        <taxon>Phasmatidae</taxon>
        <taxon>Eurycanthinae</taxon>
        <taxon>Dryococelus</taxon>
    </lineage>
</organism>
<keyword evidence="2" id="KW-1185">Reference proteome</keyword>
<dbReference type="EMBL" id="JARBHB010000013">
    <property type="protein sequence ID" value="KAJ8869697.1"/>
    <property type="molecule type" value="Genomic_DNA"/>
</dbReference>
<sequence>MKIATMIVRAHIATRCIHKIGRVKIGFSVERVAFGVTFKDFLGHWRKDESADAEGSNDTTEEDNVLVNDVGLAETVELVKGSSMG</sequence>